<dbReference type="EMBL" id="MLJW01000335">
    <property type="protein sequence ID" value="OIQ89306.1"/>
    <property type="molecule type" value="Genomic_DNA"/>
</dbReference>
<protein>
    <submittedName>
        <fullName evidence="3">Lipopolysaccharide core heptosyltransferase RfaQ</fullName>
        <ecNumber evidence="3">2.-.-.-</ecNumber>
    </submittedName>
</protein>
<dbReference type="CDD" id="cd03789">
    <property type="entry name" value="GT9_LPS_heptosyltransferase"/>
    <property type="match status" value="1"/>
</dbReference>
<dbReference type="Gene3D" id="3.40.50.2000">
    <property type="entry name" value="Glycogen Phosphorylase B"/>
    <property type="match status" value="2"/>
</dbReference>
<dbReference type="GO" id="GO:0008713">
    <property type="term" value="F:ADP-heptose-lipopolysaccharide heptosyltransferase activity"/>
    <property type="evidence" value="ECO:0007669"/>
    <property type="project" value="TreeGrafter"/>
</dbReference>
<evidence type="ECO:0000256" key="2">
    <source>
        <dbReference type="ARBA" id="ARBA00022679"/>
    </source>
</evidence>
<dbReference type="AlphaFoldDB" id="A0A1J5R1H6"/>
<dbReference type="SUPFAM" id="SSF53756">
    <property type="entry name" value="UDP-Glycosyltransferase/glycogen phosphorylase"/>
    <property type="match status" value="1"/>
</dbReference>
<proteinExistence type="predicted"/>
<dbReference type="InterPro" id="IPR051199">
    <property type="entry name" value="LPS_LOS_Heptosyltrfase"/>
</dbReference>
<dbReference type="PANTHER" id="PTHR30160">
    <property type="entry name" value="TETRAACYLDISACCHARIDE 4'-KINASE-RELATED"/>
    <property type="match status" value="1"/>
</dbReference>
<evidence type="ECO:0000256" key="1">
    <source>
        <dbReference type="ARBA" id="ARBA00022676"/>
    </source>
</evidence>
<evidence type="ECO:0000313" key="3">
    <source>
        <dbReference type="EMBL" id="OIQ89306.1"/>
    </source>
</evidence>
<keyword evidence="2 3" id="KW-0808">Transferase</keyword>
<dbReference type="PANTHER" id="PTHR30160:SF1">
    <property type="entry name" value="LIPOPOLYSACCHARIDE 1,2-N-ACETYLGLUCOSAMINETRANSFERASE-RELATED"/>
    <property type="match status" value="1"/>
</dbReference>
<organism evidence="3">
    <name type="scientific">mine drainage metagenome</name>
    <dbReference type="NCBI Taxonomy" id="410659"/>
    <lineage>
        <taxon>unclassified sequences</taxon>
        <taxon>metagenomes</taxon>
        <taxon>ecological metagenomes</taxon>
    </lineage>
</organism>
<keyword evidence="1" id="KW-0328">Glycosyltransferase</keyword>
<dbReference type="InterPro" id="IPR002201">
    <property type="entry name" value="Glyco_trans_9"/>
</dbReference>
<dbReference type="Pfam" id="PF01075">
    <property type="entry name" value="Glyco_transf_9"/>
    <property type="match status" value="1"/>
</dbReference>
<dbReference type="GO" id="GO:0005829">
    <property type="term" value="C:cytosol"/>
    <property type="evidence" value="ECO:0007669"/>
    <property type="project" value="TreeGrafter"/>
</dbReference>
<dbReference type="GO" id="GO:0009244">
    <property type="term" value="P:lipopolysaccharide core region biosynthetic process"/>
    <property type="evidence" value="ECO:0007669"/>
    <property type="project" value="TreeGrafter"/>
</dbReference>
<name>A0A1J5R1H6_9ZZZZ</name>
<accession>A0A1J5R1H6</accession>
<sequence length="360" mass="39730">MRLAWPNAKIDVLVFENTEGILLRNPDINDVVTVPARPGFWKHLCIILGLLRRYDLALTTQLGDRATLYVWMAGKLRIGMQDGSSKERWKQHLLTRWAFFDRVNTHTVLTSLGLVDLLGIKRSHEVVVAWDASDERSVTGLLPIDIGREPFAVLHLSPKFSYKMWHRDGWVELARWLETNGIRAVLTGSGAPDEMEYVGQIFRSMPAGTVNMAGKLSLAESAFLISRAKCYVGPDTALTHVAAALGTPTVALFGPSNPVKWGPWPKGYNEDSNPYQMRGTQHVNNVVLLQGEGDCVPCMEEGCDRRITSLSACLQGMPVEKVIAALGELGFHLPARILPGHLGYSGENAAGRQAHDSNII</sequence>
<comment type="caution">
    <text evidence="3">The sequence shown here is derived from an EMBL/GenBank/DDBJ whole genome shotgun (WGS) entry which is preliminary data.</text>
</comment>
<dbReference type="EC" id="2.-.-.-" evidence="3"/>
<reference evidence="3" key="1">
    <citation type="submission" date="2016-10" db="EMBL/GenBank/DDBJ databases">
        <title>Sequence of Gallionella enrichment culture.</title>
        <authorList>
            <person name="Poehlein A."/>
            <person name="Muehling M."/>
            <person name="Daniel R."/>
        </authorList>
    </citation>
    <scope>NUCLEOTIDE SEQUENCE</scope>
</reference>
<gene>
    <name evidence="3" type="primary">rfaQ_8</name>
    <name evidence="3" type="ORF">GALL_288140</name>
</gene>